<name>A0A840S4L0_9BURK</name>
<protein>
    <submittedName>
        <fullName evidence="1">Uncharacterized protein</fullName>
    </submittedName>
</protein>
<reference evidence="1 2" key="1">
    <citation type="submission" date="2020-08" db="EMBL/GenBank/DDBJ databases">
        <title>Genomic Encyclopedia of Type Strains, Phase IV (KMG-IV): sequencing the most valuable type-strain genomes for metagenomic binning, comparative biology and taxonomic classification.</title>
        <authorList>
            <person name="Goeker M."/>
        </authorList>
    </citation>
    <scope>NUCLEOTIDE SEQUENCE [LARGE SCALE GENOMIC DNA]</scope>
    <source>
        <strain evidence="1 2">DSM 23958</strain>
    </source>
</reference>
<dbReference type="EMBL" id="JACHHO010000002">
    <property type="protein sequence ID" value="MBB5204398.1"/>
    <property type="molecule type" value="Genomic_DNA"/>
</dbReference>
<proteinExistence type="predicted"/>
<organism evidence="1 2">
    <name type="scientific">Inhella inkyongensis</name>
    <dbReference type="NCBI Taxonomy" id="392593"/>
    <lineage>
        <taxon>Bacteria</taxon>
        <taxon>Pseudomonadati</taxon>
        <taxon>Pseudomonadota</taxon>
        <taxon>Betaproteobacteria</taxon>
        <taxon>Burkholderiales</taxon>
        <taxon>Sphaerotilaceae</taxon>
        <taxon>Inhella</taxon>
    </lineage>
</organism>
<keyword evidence="2" id="KW-1185">Reference proteome</keyword>
<evidence type="ECO:0000313" key="1">
    <source>
        <dbReference type="EMBL" id="MBB5204398.1"/>
    </source>
</evidence>
<dbReference type="AlphaFoldDB" id="A0A840S4L0"/>
<dbReference type="Proteomes" id="UP000554837">
    <property type="component" value="Unassembled WGS sequence"/>
</dbReference>
<evidence type="ECO:0000313" key="2">
    <source>
        <dbReference type="Proteomes" id="UP000554837"/>
    </source>
</evidence>
<dbReference type="OrthoDB" id="6696432at2"/>
<dbReference type="RefSeq" id="WP_138855918.1">
    <property type="nucleotide sequence ID" value="NZ_CP040709.1"/>
</dbReference>
<accession>A0A840S4L0</accession>
<sequence>MPADTTVKIFHNAMPGAPVLSGTAGALIAVLDACLVNGFGTGSVDSLVISGGVATVTRAAGHPFEVGSVALIAGATVSGGSVNGEQRVLSVTGASYTFDATGIANQAATGTITHKAAPAGWAKAFSGANLAAYRPTDPAGTRFYLRVDDTAAQNARVRGFEAMTDVNTGTGPFPTDSLIPGGQWWAKSNSGSASPRNWAVVCDGRTMYYTAEYNSSYPGSSVPLGMFGDFEPVRAGDAYRCAIAGGVSDRSGSGPGDQSDTLDWTHGYSSATTAARRAVGVGGATPMVRAGQTLLQTTSQSISSGANYVGHLAFPNYADSGVYVSRMALGDDGANLRGYMRGFRYVPMAAVHSIGHRVRVPGQSALPGRELLFMTAGYPTSPRGCYAFDATGPWA</sequence>
<gene>
    <name evidence="1" type="ORF">HNQ51_001712</name>
</gene>
<comment type="caution">
    <text evidence="1">The sequence shown here is derived from an EMBL/GenBank/DDBJ whole genome shotgun (WGS) entry which is preliminary data.</text>
</comment>